<gene>
    <name evidence="14" type="ORF">ATL39_1919</name>
</gene>
<keyword evidence="15" id="KW-1185">Reference proteome</keyword>
<keyword evidence="2" id="KW-1003">Cell membrane</keyword>
<evidence type="ECO:0000313" key="14">
    <source>
        <dbReference type="EMBL" id="RKD73617.1"/>
    </source>
</evidence>
<dbReference type="EMBL" id="RAPK01000008">
    <property type="protein sequence ID" value="RKD73617.1"/>
    <property type="molecule type" value="Genomic_DNA"/>
</dbReference>
<dbReference type="AlphaFoldDB" id="A0A419V513"/>
<comment type="pathway">
    <text evidence="9">Carotenoid biosynthesis; staphyloxanthin biosynthesis; staphyloxanthin from farnesyl diphosphate: step 5/5.</text>
</comment>
<comment type="similarity">
    <text evidence="10">Belongs to the acyltransferase CrtO family.</text>
</comment>
<dbReference type="UniPathway" id="UPA00029">
    <property type="reaction ID" value="UER00560"/>
</dbReference>
<evidence type="ECO:0000256" key="2">
    <source>
        <dbReference type="ARBA" id="ARBA00022475"/>
    </source>
</evidence>
<organism evidence="14 15">
    <name type="scientific">Sinobaca qinghaiensis</name>
    <dbReference type="NCBI Taxonomy" id="342944"/>
    <lineage>
        <taxon>Bacteria</taxon>
        <taxon>Bacillati</taxon>
        <taxon>Bacillota</taxon>
        <taxon>Bacilli</taxon>
        <taxon>Bacillales</taxon>
        <taxon>Sporolactobacillaceae</taxon>
        <taxon>Sinobaca</taxon>
    </lineage>
</organism>
<dbReference type="OrthoDB" id="3783432at2"/>
<protein>
    <recommendedName>
        <fullName evidence="11">Glycosyl-4,4'-diaponeurosporenoate acyltransferase</fullName>
    </recommendedName>
</protein>
<comment type="subcellular location">
    <subcellularLocation>
        <location evidence="1">Cell membrane</location>
        <topology evidence="1">Single-pass membrane protein</topology>
    </subcellularLocation>
</comment>
<evidence type="ECO:0000256" key="11">
    <source>
        <dbReference type="ARBA" id="ARBA00023667"/>
    </source>
</evidence>
<keyword evidence="7 13" id="KW-0472">Membrane</keyword>
<evidence type="ECO:0000256" key="9">
    <source>
        <dbReference type="ARBA" id="ARBA00023588"/>
    </source>
</evidence>
<keyword evidence="8 14" id="KW-0012">Acyltransferase</keyword>
<feature type="transmembrane region" description="Helical" evidence="13">
    <location>
        <begin position="114"/>
        <end position="133"/>
    </location>
</feature>
<keyword evidence="4 13" id="KW-0812">Transmembrane</keyword>
<reference evidence="14 15" key="1">
    <citation type="submission" date="2018-09" db="EMBL/GenBank/DDBJ databases">
        <title>Genomic Encyclopedia of Archaeal and Bacterial Type Strains, Phase II (KMG-II): from individual species to whole genera.</title>
        <authorList>
            <person name="Goeker M."/>
        </authorList>
    </citation>
    <scope>NUCLEOTIDE SEQUENCE [LARGE SCALE GENOMIC DNA]</scope>
    <source>
        <strain evidence="14 15">DSM 17008</strain>
    </source>
</reference>
<evidence type="ECO:0000256" key="6">
    <source>
        <dbReference type="ARBA" id="ARBA00022989"/>
    </source>
</evidence>
<dbReference type="Pfam" id="PF18927">
    <property type="entry name" value="CrtO"/>
    <property type="match status" value="1"/>
</dbReference>
<dbReference type="InterPro" id="IPR044021">
    <property type="entry name" value="CrtO"/>
</dbReference>
<evidence type="ECO:0000256" key="4">
    <source>
        <dbReference type="ARBA" id="ARBA00022692"/>
    </source>
</evidence>
<evidence type="ECO:0000256" key="7">
    <source>
        <dbReference type="ARBA" id="ARBA00023136"/>
    </source>
</evidence>
<accession>A0A419V513</accession>
<feature type="transmembrane region" description="Helical" evidence="13">
    <location>
        <begin position="7"/>
        <end position="37"/>
    </location>
</feature>
<evidence type="ECO:0000256" key="3">
    <source>
        <dbReference type="ARBA" id="ARBA00022679"/>
    </source>
</evidence>
<evidence type="ECO:0000256" key="10">
    <source>
        <dbReference type="ARBA" id="ARBA00023603"/>
    </source>
</evidence>
<evidence type="ECO:0000256" key="13">
    <source>
        <dbReference type="SAM" id="Phobius"/>
    </source>
</evidence>
<evidence type="ECO:0000256" key="5">
    <source>
        <dbReference type="ARBA" id="ARBA00022729"/>
    </source>
</evidence>
<name>A0A419V513_9BACL</name>
<proteinExistence type="inferred from homology"/>
<comment type="caution">
    <text evidence="14">The sequence shown here is derived from an EMBL/GenBank/DDBJ whole genome shotgun (WGS) entry which is preliminary data.</text>
</comment>
<dbReference type="Proteomes" id="UP000285120">
    <property type="component" value="Unassembled WGS sequence"/>
</dbReference>
<comment type="function">
    <text evidence="12">Catalyzes the acylation of glycosyl-4,4'-diaponeurosporenoate, i.e. the esterification of glucose at the C6'' position with the carboxyl group of the C(15) fatty acid 12-methyltetradecanoic acid, to yield staphyloxanthin. This is the last step in the biosynthesis of this orange pigment, present in most staphylococci strains.</text>
</comment>
<keyword evidence="3 14" id="KW-0808">Transferase</keyword>
<evidence type="ECO:0000313" key="15">
    <source>
        <dbReference type="Proteomes" id="UP000285120"/>
    </source>
</evidence>
<evidence type="ECO:0000256" key="1">
    <source>
        <dbReference type="ARBA" id="ARBA00004162"/>
    </source>
</evidence>
<dbReference type="GO" id="GO:0005886">
    <property type="term" value="C:plasma membrane"/>
    <property type="evidence" value="ECO:0007669"/>
    <property type="project" value="UniProtKB-SubCell"/>
</dbReference>
<keyword evidence="6 13" id="KW-1133">Transmembrane helix</keyword>
<sequence>MIWINAAAWLFIHVSISTIVYLLPPSFIASFSCLYTIRNWENDGKIYDIFKIKKWKHRLPEAGSWTKMGIAKSTLRLRNADDLAVFKREASRSELSHWLQILPAPLFFLFNDPLSGWFIMLYAFSFNMPFIMIQRYNRGRLQRWEKKYS</sequence>
<dbReference type="RefSeq" id="WP_120193102.1">
    <property type="nucleotide sequence ID" value="NZ_RAPK01000008.1"/>
</dbReference>
<evidence type="ECO:0000256" key="12">
    <source>
        <dbReference type="ARBA" id="ARBA00025324"/>
    </source>
</evidence>
<dbReference type="GO" id="GO:0016746">
    <property type="term" value="F:acyltransferase activity"/>
    <property type="evidence" value="ECO:0007669"/>
    <property type="project" value="UniProtKB-KW"/>
</dbReference>
<evidence type="ECO:0000256" key="8">
    <source>
        <dbReference type="ARBA" id="ARBA00023315"/>
    </source>
</evidence>
<keyword evidence="5" id="KW-0732">Signal</keyword>